<sequence length="163" mass="17674">RQRRQLAHLLPAAREELQMEVQRAAAERERAEQWEPFRRQSSSSHAAAAAAGAAGGRGRLRRGAGKVGVNGPEEDGNDKGRVRRQQQQEELWAGLQEIGEDPDAAIDEDERLAWVVEMGEGPHEWEEGQNIQGEGGESRLGEPHEHEQCAIGGGTAASTGGGR</sequence>
<reference evidence="2 3" key="1">
    <citation type="journal article" date="2013" name="BMC Genomics">
        <title>Reconstruction of the lipid metabolism for the microalga Monoraphidium neglectum from its genome sequence reveals characteristics suitable for biofuel production.</title>
        <authorList>
            <person name="Bogen C."/>
            <person name="Al-Dilaimi A."/>
            <person name="Albersmeier A."/>
            <person name="Wichmann J."/>
            <person name="Grundmann M."/>
            <person name="Rupp O."/>
            <person name="Lauersen K.J."/>
            <person name="Blifernez-Klassen O."/>
            <person name="Kalinowski J."/>
            <person name="Goesmann A."/>
            <person name="Mussgnug J.H."/>
            <person name="Kruse O."/>
        </authorList>
    </citation>
    <scope>NUCLEOTIDE SEQUENCE [LARGE SCALE GENOMIC DNA]</scope>
    <source>
        <strain evidence="2 3">SAG 48.87</strain>
    </source>
</reference>
<feature type="region of interest" description="Disordered" evidence="1">
    <location>
        <begin position="119"/>
        <end position="163"/>
    </location>
</feature>
<dbReference type="EMBL" id="KK100679">
    <property type="protein sequence ID" value="KIZ04355.1"/>
    <property type="molecule type" value="Genomic_DNA"/>
</dbReference>
<dbReference type="Proteomes" id="UP000054498">
    <property type="component" value="Unassembled WGS sequence"/>
</dbReference>
<evidence type="ECO:0000313" key="3">
    <source>
        <dbReference type="Proteomes" id="UP000054498"/>
    </source>
</evidence>
<name>A0A0D2MNS4_9CHLO</name>
<evidence type="ECO:0000256" key="1">
    <source>
        <dbReference type="SAM" id="MobiDB-lite"/>
    </source>
</evidence>
<evidence type="ECO:0000313" key="2">
    <source>
        <dbReference type="EMBL" id="KIZ04355.1"/>
    </source>
</evidence>
<feature type="non-terminal residue" evidence="2">
    <location>
        <position position="1"/>
    </location>
</feature>
<dbReference type="GeneID" id="25736488"/>
<organism evidence="2 3">
    <name type="scientific">Monoraphidium neglectum</name>
    <dbReference type="NCBI Taxonomy" id="145388"/>
    <lineage>
        <taxon>Eukaryota</taxon>
        <taxon>Viridiplantae</taxon>
        <taxon>Chlorophyta</taxon>
        <taxon>core chlorophytes</taxon>
        <taxon>Chlorophyceae</taxon>
        <taxon>CS clade</taxon>
        <taxon>Sphaeropleales</taxon>
        <taxon>Selenastraceae</taxon>
        <taxon>Monoraphidium</taxon>
    </lineage>
</organism>
<feature type="compositionally biased region" description="Basic and acidic residues" evidence="1">
    <location>
        <begin position="136"/>
        <end position="148"/>
    </location>
</feature>
<feature type="region of interest" description="Disordered" evidence="1">
    <location>
        <begin position="23"/>
        <end position="88"/>
    </location>
</feature>
<accession>A0A0D2MNS4</accession>
<dbReference type="RefSeq" id="XP_013903374.1">
    <property type="nucleotide sequence ID" value="XM_014047920.1"/>
</dbReference>
<feature type="compositionally biased region" description="Gly residues" evidence="1">
    <location>
        <begin position="151"/>
        <end position="163"/>
    </location>
</feature>
<proteinExistence type="predicted"/>
<protein>
    <submittedName>
        <fullName evidence="2">Uncharacterized protein</fullName>
    </submittedName>
</protein>
<keyword evidence="3" id="KW-1185">Reference proteome</keyword>
<dbReference type="KEGG" id="mng:MNEG_3610"/>
<feature type="compositionally biased region" description="Basic and acidic residues" evidence="1">
    <location>
        <begin position="25"/>
        <end position="38"/>
    </location>
</feature>
<dbReference type="AlphaFoldDB" id="A0A0D2MNS4"/>
<gene>
    <name evidence="2" type="ORF">MNEG_3610</name>
</gene>